<keyword evidence="8 14" id="KW-0406">Ion transport</keyword>
<accession>Q94SK3</accession>
<keyword evidence="15" id="KW-0732">Signal</keyword>
<keyword evidence="4 14" id="KW-0138">CF(0)</keyword>
<dbReference type="InterPro" id="IPR050635">
    <property type="entry name" value="ATPase_protein_8"/>
</dbReference>
<dbReference type="GO" id="GO:0045259">
    <property type="term" value="C:proton-transporting ATP synthase complex"/>
    <property type="evidence" value="ECO:0007669"/>
    <property type="project" value="UniProtKB-KW"/>
</dbReference>
<dbReference type="GO" id="GO:0031966">
    <property type="term" value="C:mitochondrial membrane"/>
    <property type="evidence" value="ECO:0007669"/>
    <property type="project" value="UniProtKB-SubCell"/>
</dbReference>
<comment type="similarity">
    <text evidence="2 14">Belongs to the ATPase protein 8 family.</text>
</comment>
<comment type="subunit">
    <text evidence="13">Component of the ATP synthase complex composed at least of ATP5F1A/subunit alpha, ATP5F1B/subunit beta, ATP5MC1/subunit c (homooctomer), MT-ATP6/subunit a, MT-ATP8/subunit 8, ATP5ME/subunit e, ATP5MF/subunit f, ATP5MG/subunit g, ATP5MK/subunit k, ATP5MJ/subunit j, ATP5F1C/subunit gamma, ATP5F1D/subunit delta, ATP5F1E/subunit epsilon, ATP5PF/subunit F6, ATP5PB/subunit b, ATP5PD/subunit d, ATP5PO/subunit OSCP. ATP synthase complex consists of a soluble F(1) head domain (subunits alpha(3) and beta(3)) - the catalytic core - and a membrane F(0) domain - the membrane proton channel (subunits c, a, 8, e, f, g, k and j). These two domains are linked by a central stalk (subunits gamma, delta, and epsilon) rotating inside the F1 region and a stationary peripheral stalk (subunits F6, b, d, and OSCP).</text>
</comment>
<reference evidence="16" key="1">
    <citation type="journal article" date="2001" name="Mol. Biol. Evol.">
        <title>Mitogenomic exploration of higher teleostean phylogenies: a case study for moderate-scale evolutionary genomics with 38 newly determined complete mitochondrial DNA sequences.</title>
        <authorList>
            <person name="Miya M."/>
            <person name="Kawaguchi A."/>
            <person name="Nishida M."/>
        </authorList>
    </citation>
    <scope>NUCLEOTIDE SEQUENCE</scope>
</reference>
<comment type="function">
    <text evidence="12">Subunit 8, of the mitochondrial membrane ATP synthase complex (F(1)F(0) ATP synthase or Complex V) that produces ATP from ADP in the presence of a proton gradient across the membrane which is generated by electron transport complexes of the respiratory chain. ATP synthase complex consist of a soluble F(1) head domain - the catalytic core - and a membrane F(1) domain - the membrane proton channel. These two domains are linked by a central stalk rotating inside the F(1) region and a stationary peripheral stalk. During catalysis, ATP synthesis in the catalytic domain of F(1) is coupled via a rotary mechanism of the central stalk subunits to proton translocation. In vivo, can only synthesize ATP although its ATP hydrolase activity can be activated artificially in vitro. Part of the complex F(0) domain.</text>
</comment>
<dbReference type="AlphaFoldDB" id="Q94SK3"/>
<evidence type="ECO:0000313" key="16">
    <source>
        <dbReference type="EMBL" id="BAB70330.1"/>
    </source>
</evidence>
<name>Q94SK3_ZENNE</name>
<evidence type="ECO:0000256" key="13">
    <source>
        <dbReference type="ARBA" id="ARBA00064647"/>
    </source>
</evidence>
<evidence type="ECO:0000256" key="2">
    <source>
        <dbReference type="ARBA" id="ARBA00008892"/>
    </source>
</evidence>
<evidence type="ECO:0000256" key="4">
    <source>
        <dbReference type="ARBA" id="ARBA00022547"/>
    </source>
</evidence>
<evidence type="ECO:0000256" key="10">
    <source>
        <dbReference type="ARBA" id="ARBA00023136"/>
    </source>
</evidence>
<evidence type="ECO:0000256" key="3">
    <source>
        <dbReference type="ARBA" id="ARBA00022448"/>
    </source>
</evidence>
<gene>
    <name evidence="16" type="primary">ATPase 8</name>
</gene>
<keyword evidence="7" id="KW-1133">Transmembrane helix</keyword>
<sequence length="55" mass="6537">MPQLNPTPWLMILLFSWMVFLTFVPPKILAHTLPNESVPQDSKTDLAHSWNWPWY</sequence>
<protein>
    <recommendedName>
        <fullName evidence="14">ATP synthase complex subunit 8</fullName>
    </recommendedName>
</protein>
<proteinExistence type="inferred from homology"/>
<evidence type="ECO:0000256" key="14">
    <source>
        <dbReference type="RuleBase" id="RU003661"/>
    </source>
</evidence>
<evidence type="ECO:0000256" key="15">
    <source>
        <dbReference type="SAM" id="SignalP"/>
    </source>
</evidence>
<evidence type="ECO:0000256" key="7">
    <source>
        <dbReference type="ARBA" id="ARBA00022989"/>
    </source>
</evidence>
<dbReference type="PANTHER" id="PTHR39937">
    <property type="entry name" value="ATP SYNTHASE PROTEIN 8"/>
    <property type="match status" value="1"/>
</dbReference>
<dbReference type="GO" id="GO:0015986">
    <property type="term" value="P:proton motive force-driven ATP synthesis"/>
    <property type="evidence" value="ECO:0007669"/>
    <property type="project" value="InterPro"/>
</dbReference>
<dbReference type="EMBL" id="AP002942">
    <property type="protein sequence ID" value="BAB70330.1"/>
    <property type="molecule type" value="Genomic_DNA"/>
</dbReference>
<feature type="chain" id="PRO_5004320445" description="ATP synthase complex subunit 8" evidence="15">
    <location>
        <begin position="31"/>
        <end position="55"/>
    </location>
</feature>
<keyword evidence="6 14" id="KW-0375">Hydrogen ion transport</keyword>
<keyword evidence="9 14" id="KW-0496">Mitochondrion</keyword>
<keyword evidence="11" id="KW-0066">ATP synthesis</keyword>
<evidence type="ECO:0000256" key="12">
    <source>
        <dbReference type="ARBA" id="ARBA00053067"/>
    </source>
</evidence>
<comment type="subcellular location">
    <subcellularLocation>
        <location evidence="1 14">Mitochondrion membrane</location>
        <topology evidence="1 14">Single-pass membrane protein</topology>
    </subcellularLocation>
</comment>
<keyword evidence="3 14" id="KW-0813">Transport</keyword>
<dbReference type="GO" id="GO:0015078">
    <property type="term" value="F:proton transmembrane transporter activity"/>
    <property type="evidence" value="ECO:0007669"/>
    <property type="project" value="InterPro"/>
</dbReference>
<evidence type="ECO:0000256" key="5">
    <source>
        <dbReference type="ARBA" id="ARBA00022692"/>
    </source>
</evidence>
<evidence type="ECO:0000256" key="1">
    <source>
        <dbReference type="ARBA" id="ARBA00004304"/>
    </source>
</evidence>
<evidence type="ECO:0000256" key="11">
    <source>
        <dbReference type="ARBA" id="ARBA00023310"/>
    </source>
</evidence>
<keyword evidence="10" id="KW-0472">Membrane</keyword>
<evidence type="ECO:0000256" key="9">
    <source>
        <dbReference type="ARBA" id="ARBA00023128"/>
    </source>
</evidence>
<dbReference type="PANTHER" id="PTHR39937:SF1">
    <property type="entry name" value="ATP SYNTHASE PROTEIN 8"/>
    <property type="match status" value="1"/>
</dbReference>
<dbReference type="InterPro" id="IPR001421">
    <property type="entry name" value="ATP8_metazoa"/>
</dbReference>
<feature type="signal peptide" evidence="15">
    <location>
        <begin position="1"/>
        <end position="30"/>
    </location>
</feature>
<evidence type="ECO:0000256" key="8">
    <source>
        <dbReference type="ARBA" id="ARBA00023065"/>
    </source>
</evidence>
<geneLocation type="mitochondrion" evidence="16"/>
<evidence type="ECO:0000256" key="6">
    <source>
        <dbReference type="ARBA" id="ARBA00022781"/>
    </source>
</evidence>
<keyword evidence="5 14" id="KW-0812">Transmembrane</keyword>
<organism evidence="16">
    <name type="scientific">Zenopsis nebulosa</name>
    <name type="common">Mirror dory</name>
    <name type="synonym">Zeus nebulosus</name>
    <dbReference type="NCBI Taxonomy" id="94939"/>
    <lineage>
        <taxon>Eukaryota</taxon>
        <taxon>Metazoa</taxon>
        <taxon>Chordata</taxon>
        <taxon>Craniata</taxon>
        <taxon>Vertebrata</taxon>
        <taxon>Euteleostomi</taxon>
        <taxon>Actinopterygii</taxon>
        <taxon>Neopterygii</taxon>
        <taxon>Teleostei</taxon>
        <taxon>Neoteleostei</taxon>
        <taxon>Acanthomorphata</taxon>
        <taxon>Zeiogadaria</taxon>
        <taxon>Zeariae</taxon>
        <taxon>Zeiformes</taxon>
        <taxon>Zeidae</taxon>
        <taxon>Zenopsis</taxon>
    </lineage>
</organism>
<dbReference type="Pfam" id="PF00895">
    <property type="entry name" value="ATP-synt_8"/>
    <property type="match status" value="1"/>
</dbReference>